<feature type="transmembrane region" description="Helical" evidence="8">
    <location>
        <begin position="51"/>
        <end position="73"/>
    </location>
</feature>
<feature type="binding site" evidence="7">
    <location>
        <position position="72"/>
    </location>
    <ligand>
        <name>Zn(2+)</name>
        <dbReference type="ChEBI" id="CHEBI:29105"/>
    </ligand>
</feature>
<feature type="transmembrane region" description="Helical" evidence="8">
    <location>
        <begin position="21"/>
        <end position="39"/>
    </location>
</feature>
<organism evidence="9 10">
    <name type="scientific">Litorilituus lipolyticus</name>
    <dbReference type="NCBI Taxonomy" id="2491017"/>
    <lineage>
        <taxon>Bacteria</taxon>
        <taxon>Pseudomonadati</taxon>
        <taxon>Pseudomonadota</taxon>
        <taxon>Gammaproteobacteria</taxon>
        <taxon>Alteromonadales</taxon>
        <taxon>Colwelliaceae</taxon>
        <taxon>Litorilituus</taxon>
    </lineage>
</organism>
<dbReference type="GO" id="GO:0005886">
    <property type="term" value="C:plasma membrane"/>
    <property type="evidence" value="ECO:0007669"/>
    <property type="project" value="UniProtKB-SubCell"/>
</dbReference>
<feature type="transmembrane region" description="Helical" evidence="8">
    <location>
        <begin position="142"/>
        <end position="161"/>
    </location>
</feature>
<dbReference type="NCBIfam" id="TIGR01065">
    <property type="entry name" value="hlyIII"/>
    <property type="match status" value="1"/>
</dbReference>
<keyword evidence="5 8" id="KW-1133">Transmembrane helix</keyword>
<proteinExistence type="inferred from homology"/>
<dbReference type="InterPro" id="IPR004254">
    <property type="entry name" value="AdipoR/HlyIII-related"/>
</dbReference>
<dbReference type="GO" id="GO:0046872">
    <property type="term" value="F:metal ion binding"/>
    <property type="evidence" value="ECO:0007669"/>
    <property type="project" value="UniProtKB-KW"/>
</dbReference>
<comment type="subcellular location">
    <subcellularLocation>
        <location evidence="1">Cell membrane</location>
        <topology evidence="1">Multi-pass membrane protein</topology>
    </subcellularLocation>
</comment>
<protein>
    <submittedName>
        <fullName evidence="9">Hemolysin III family protein</fullName>
    </submittedName>
</protein>
<evidence type="ECO:0000256" key="5">
    <source>
        <dbReference type="ARBA" id="ARBA00022989"/>
    </source>
</evidence>
<evidence type="ECO:0000256" key="7">
    <source>
        <dbReference type="PIRSR" id="PIRSR604254-1"/>
    </source>
</evidence>
<evidence type="ECO:0000313" key="9">
    <source>
        <dbReference type="EMBL" id="TPH18525.1"/>
    </source>
</evidence>
<comment type="similarity">
    <text evidence="2">Belongs to the UPF0073 (Hly-III) family.</text>
</comment>
<feature type="transmembrane region" description="Helical" evidence="8">
    <location>
        <begin position="167"/>
        <end position="186"/>
    </location>
</feature>
<dbReference type="GO" id="GO:0140911">
    <property type="term" value="F:pore-forming activity"/>
    <property type="evidence" value="ECO:0007669"/>
    <property type="project" value="InterPro"/>
</dbReference>
<evidence type="ECO:0000256" key="1">
    <source>
        <dbReference type="ARBA" id="ARBA00004651"/>
    </source>
</evidence>
<dbReference type="InterPro" id="IPR005744">
    <property type="entry name" value="Hy-lIII"/>
</dbReference>
<evidence type="ECO:0000313" key="10">
    <source>
        <dbReference type="Proteomes" id="UP000315303"/>
    </source>
</evidence>
<dbReference type="PANTHER" id="PTHR20855">
    <property type="entry name" value="ADIPOR/PROGESTIN RECEPTOR-RELATED"/>
    <property type="match status" value="1"/>
</dbReference>
<name>A0A502L7T7_9GAMM</name>
<sequence>MPTAVSGYCAKEEKANSISHGIGAILSCIALFLLISQSFSHEISQYSAVSLTSYIIYGSSLLILFLASTCYHATTSPKLKPIFKLLDHCAIYLLIAGTYTPLLLITLAGPLGYTLLGIIWCIAIAGIGFKVKFGNQYKKLSLMTYIGMGFISFGIIGKLSQQLPTQAIVLLALGGFIYCVGVIFYVKKHIPYTHAIWHLFVLAAAICHFLMIYWYV</sequence>
<keyword evidence="3" id="KW-1003">Cell membrane</keyword>
<gene>
    <name evidence="9" type="ORF">EPA86_01830</name>
</gene>
<dbReference type="Proteomes" id="UP000315303">
    <property type="component" value="Unassembled WGS sequence"/>
</dbReference>
<keyword evidence="10" id="KW-1185">Reference proteome</keyword>
<comment type="caution">
    <text evidence="9">The sequence shown here is derived from an EMBL/GenBank/DDBJ whole genome shotgun (WGS) entry which is preliminary data.</text>
</comment>
<dbReference type="RefSeq" id="WP_140601302.1">
    <property type="nucleotide sequence ID" value="NZ_SAWY01000003.1"/>
</dbReference>
<evidence type="ECO:0000256" key="4">
    <source>
        <dbReference type="ARBA" id="ARBA00022692"/>
    </source>
</evidence>
<dbReference type="PANTHER" id="PTHR20855:SF3">
    <property type="entry name" value="LD03007P"/>
    <property type="match status" value="1"/>
</dbReference>
<accession>A0A502L7T7</accession>
<feature type="binding site" evidence="7">
    <location>
        <position position="198"/>
    </location>
    <ligand>
        <name>Zn(2+)</name>
        <dbReference type="ChEBI" id="CHEBI:29105"/>
    </ligand>
</feature>
<feature type="binding site" evidence="7">
    <location>
        <position position="194"/>
    </location>
    <ligand>
        <name>Zn(2+)</name>
        <dbReference type="ChEBI" id="CHEBI:29105"/>
    </ligand>
</feature>
<evidence type="ECO:0000256" key="2">
    <source>
        <dbReference type="ARBA" id="ARBA00008488"/>
    </source>
</evidence>
<keyword evidence="7" id="KW-0479">Metal-binding</keyword>
<keyword evidence="7" id="KW-0862">Zinc</keyword>
<dbReference type="AlphaFoldDB" id="A0A502L7T7"/>
<evidence type="ECO:0000256" key="6">
    <source>
        <dbReference type="ARBA" id="ARBA00023136"/>
    </source>
</evidence>
<dbReference type="Pfam" id="PF03006">
    <property type="entry name" value="HlyIII"/>
    <property type="match status" value="1"/>
</dbReference>
<evidence type="ECO:0000256" key="3">
    <source>
        <dbReference type="ARBA" id="ARBA00022475"/>
    </source>
</evidence>
<dbReference type="OrthoDB" id="9813689at2"/>
<keyword evidence="6 8" id="KW-0472">Membrane</keyword>
<dbReference type="EMBL" id="SAWY01000003">
    <property type="protein sequence ID" value="TPH18525.1"/>
    <property type="molecule type" value="Genomic_DNA"/>
</dbReference>
<reference evidence="9 10" key="1">
    <citation type="submission" date="2019-01" db="EMBL/GenBank/DDBJ databases">
        <title>Litorilituus lipolytica sp. nov., isolated from intertidal sand of the Yellow Sea in China.</title>
        <authorList>
            <person name="Liu A."/>
        </authorList>
    </citation>
    <scope>NUCLEOTIDE SEQUENCE [LARGE SCALE GENOMIC DNA]</scope>
    <source>
        <strain evidence="9 10">RZ04</strain>
    </source>
</reference>
<feature type="transmembrane region" description="Helical" evidence="8">
    <location>
        <begin position="111"/>
        <end position="130"/>
    </location>
</feature>
<feature type="transmembrane region" description="Helical" evidence="8">
    <location>
        <begin position="195"/>
        <end position="215"/>
    </location>
</feature>
<keyword evidence="4 8" id="KW-0812">Transmembrane</keyword>
<evidence type="ECO:0000256" key="8">
    <source>
        <dbReference type="SAM" id="Phobius"/>
    </source>
</evidence>
<feature type="transmembrane region" description="Helical" evidence="8">
    <location>
        <begin position="85"/>
        <end position="105"/>
    </location>
</feature>